<sequence length="388" mass="41796">MRLEDRIDRRRNGRTHRRIVNDLAVLNPTAHLSEPIGRGQTLERLLDHFDPVFDGNIPPHGYVHGPKGAGKSAVVTALFEQLSRAGPSPRGAIHTTTRTSGRPTTSFCYVDARAASTPFGLLHDTLDSLTELDVPSQGIGVEDLRERLTEALSYDHHAVVAVDHVAEADTYPAHEAIDMLASVTPHLSVLAVGRDPPSVVDSSVETIAVPAYDRHTLVDILVERASDGIARSALAHESTTEIASWAEGDAHDALSALYGAATLAADDDAELIDASHVAAGIDAVPEDSCSLGRVLALPETRQRVLREFVRFTEDERESVTAATAALAHAPSVDLSTATIKRVLYELSDIGVVRRVADEDSVDGPGRPATRPVPNFPTLVFRHLFDADR</sequence>
<reference evidence="2 3" key="1">
    <citation type="journal article" date="2019" name="Int. J. Syst. Evol. Microbiol.">
        <title>The Global Catalogue of Microorganisms (GCM) 10K type strain sequencing project: providing services to taxonomists for standard genome sequencing and annotation.</title>
        <authorList>
            <consortium name="The Broad Institute Genomics Platform"/>
            <consortium name="The Broad Institute Genome Sequencing Center for Infectious Disease"/>
            <person name="Wu L."/>
            <person name="Ma J."/>
        </authorList>
    </citation>
    <scope>NUCLEOTIDE SEQUENCE [LARGE SCALE GENOMIC DNA]</scope>
    <source>
        <strain evidence="2 3">DSM 29988</strain>
    </source>
</reference>
<dbReference type="Proteomes" id="UP001596481">
    <property type="component" value="Unassembled WGS sequence"/>
</dbReference>
<dbReference type="RefSeq" id="WP_390222899.1">
    <property type="nucleotide sequence ID" value="NZ_JBHTAA010000005.1"/>
</dbReference>
<name>A0ABD5ZF54_9EURY</name>
<evidence type="ECO:0000313" key="3">
    <source>
        <dbReference type="Proteomes" id="UP001596481"/>
    </source>
</evidence>
<dbReference type="Pfam" id="PF13191">
    <property type="entry name" value="AAA_16"/>
    <property type="match status" value="1"/>
</dbReference>
<dbReference type="AlphaFoldDB" id="A0ABD5ZF54"/>
<dbReference type="Gene3D" id="1.10.8.60">
    <property type="match status" value="1"/>
</dbReference>
<proteinExistence type="predicted"/>
<dbReference type="Gene3D" id="3.40.50.300">
    <property type="entry name" value="P-loop containing nucleotide triphosphate hydrolases"/>
    <property type="match status" value="1"/>
</dbReference>
<dbReference type="InterPro" id="IPR027417">
    <property type="entry name" value="P-loop_NTPase"/>
</dbReference>
<evidence type="ECO:0000259" key="1">
    <source>
        <dbReference type="Pfam" id="PF13191"/>
    </source>
</evidence>
<protein>
    <submittedName>
        <fullName evidence="2">Cdc6/Cdc18 family protein</fullName>
    </submittedName>
</protein>
<evidence type="ECO:0000313" key="2">
    <source>
        <dbReference type="EMBL" id="MFC7203560.1"/>
    </source>
</evidence>
<feature type="domain" description="Orc1-like AAA ATPase" evidence="1">
    <location>
        <begin position="35"/>
        <end position="186"/>
    </location>
</feature>
<dbReference type="SUPFAM" id="SSF52540">
    <property type="entry name" value="P-loop containing nucleoside triphosphate hydrolases"/>
    <property type="match status" value="1"/>
</dbReference>
<accession>A0ABD5ZF54</accession>
<gene>
    <name evidence="2" type="ORF">ACFQJC_08545</name>
</gene>
<comment type="caution">
    <text evidence="2">The sequence shown here is derived from an EMBL/GenBank/DDBJ whole genome shotgun (WGS) entry which is preliminary data.</text>
</comment>
<dbReference type="EMBL" id="JBHTAA010000005">
    <property type="protein sequence ID" value="MFC7203560.1"/>
    <property type="molecule type" value="Genomic_DNA"/>
</dbReference>
<organism evidence="2 3">
    <name type="scientific">Haloferax namakaokahaiae</name>
    <dbReference type="NCBI Taxonomy" id="1748331"/>
    <lineage>
        <taxon>Archaea</taxon>
        <taxon>Methanobacteriati</taxon>
        <taxon>Methanobacteriota</taxon>
        <taxon>Stenosarchaea group</taxon>
        <taxon>Halobacteria</taxon>
        <taxon>Halobacteriales</taxon>
        <taxon>Haloferacaceae</taxon>
        <taxon>Haloferax</taxon>
    </lineage>
</organism>
<keyword evidence="3" id="KW-1185">Reference proteome</keyword>
<dbReference type="InterPro" id="IPR041664">
    <property type="entry name" value="AAA_16"/>
</dbReference>